<feature type="region of interest" description="Disordered" evidence="1">
    <location>
        <begin position="56"/>
        <end position="118"/>
    </location>
</feature>
<accession>A0A8K0K026</accession>
<feature type="non-terminal residue" evidence="2">
    <location>
        <position position="200"/>
    </location>
</feature>
<organism evidence="2 3">
    <name type="scientific">Ladona fulva</name>
    <name type="common">Scarce chaser dragonfly</name>
    <name type="synonym">Libellula fulva</name>
    <dbReference type="NCBI Taxonomy" id="123851"/>
    <lineage>
        <taxon>Eukaryota</taxon>
        <taxon>Metazoa</taxon>
        <taxon>Ecdysozoa</taxon>
        <taxon>Arthropoda</taxon>
        <taxon>Hexapoda</taxon>
        <taxon>Insecta</taxon>
        <taxon>Pterygota</taxon>
        <taxon>Palaeoptera</taxon>
        <taxon>Odonata</taxon>
        <taxon>Epiprocta</taxon>
        <taxon>Anisoptera</taxon>
        <taxon>Libelluloidea</taxon>
        <taxon>Libellulidae</taxon>
        <taxon>Ladona</taxon>
    </lineage>
</organism>
<evidence type="ECO:0000313" key="2">
    <source>
        <dbReference type="EMBL" id="KAG8225209.1"/>
    </source>
</evidence>
<evidence type="ECO:0000313" key="3">
    <source>
        <dbReference type="Proteomes" id="UP000792457"/>
    </source>
</evidence>
<gene>
    <name evidence="2" type="ORF">J437_LFUL009054</name>
</gene>
<proteinExistence type="predicted"/>
<feature type="compositionally biased region" description="Pro residues" evidence="1">
    <location>
        <begin position="74"/>
        <end position="83"/>
    </location>
</feature>
<sequence length="200" mass="21676">MEKGEHPPTKKSKAEMFDVLFGNEDVDLRQLSSMAPVTLPTSTANVAPVSGVDPVASVASSATTNSPPSKRDTVPPPPLPPLPLTRAVPVPTVTVSEDEEMVPVSMEENMDRKKKGIEDDMVADRAKLWAKYKEVNPDTYKSPLKPSWKAYEGEDRASLAGAGERGGRNFHRGPTRGGPMGPMRGTFGRHGRQGGYRRLP</sequence>
<reference evidence="2" key="1">
    <citation type="submission" date="2013-04" db="EMBL/GenBank/DDBJ databases">
        <authorList>
            <person name="Qu J."/>
            <person name="Murali S.C."/>
            <person name="Bandaranaike D."/>
            <person name="Bellair M."/>
            <person name="Blankenburg K."/>
            <person name="Chao H."/>
            <person name="Dinh H."/>
            <person name="Doddapaneni H."/>
            <person name="Downs B."/>
            <person name="Dugan-Rocha S."/>
            <person name="Elkadiri S."/>
            <person name="Gnanaolivu R.D."/>
            <person name="Hernandez B."/>
            <person name="Javaid M."/>
            <person name="Jayaseelan J.C."/>
            <person name="Lee S."/>
            <person name="Li M."/>
            <person name="Ming W."/>
            <person name="Munidasa M."/>
            <person name="Muniz J."/>
            <person name="Nguyen L."/>
            <person name="Ongeri F."/>
            <person name="Osuji N."/>
            <person name="Pu L.-L."/>
            <person name="Puazo M."/>
            <person name="Qu C."/>
            <person name="Quiroz J."/>
            <person name="Raj R."/>
            <person name="Weissenberger G."/>
            <person name="Xin Y."/>
            <person name="Zou X."/>
            <person name="Han Y."/>
            <person name="Richards S."/>
            <person name="Worley K."/>
            <person name="Muzny D."/>
            <person name="Gibbs R."/>
        </authorList>
    </citation>
    <scope>NUCLEOTIDE SEQUENCE</scope>
    <source>
        <strain evidence="2">Sampled in the wild</strain>
    </source>
</reference>
<feature type="region of interest" description="Disordered" evidence="1">
    <location>
        <begin position="159"/>
        <end position="200"/>
    </location>
</feature>
<dbReference type="EMBL" id="KZ308229">
    <property type="protein sequence ID" value="KAG8225209.1"/>
    <property type="molecule type" value="Genomic_DNA"/>
</dbReference>
<feature type="compositionally biased region" description="Low complexity" evidence="1">
    <location>
        <begin position="56"/>
        <end position="68"/>
    </location>
</feature>
<feature type="compositionally biased region" description="Low complexity" evidence="1">
    <location>
        <begin position="84"/>
        <end position="95"/>
    </location>
</feature>
<evidence type="ECO:0000256" key="1">
    <source>
        <dbReference type="SAM" id="MobiDB-lite"/>
    </source>
</evidence>
<dbReference type="Proteomes" id="UP000792457">
    <property type="component" value="Unassembled WGS sequence"/>
</dbReference>
<keyword evidence="3" id="KW-1185">Reference proteome</keyword>
<reference evidence="2" key="2">
    <citation type="submission" date="2017-10" db="EMBL/GenBank/DDBJ databases">
        <title>Ladona fulva Genome sequencing and assembly.</title>
        <authorList>
            <person name="Murali S."/>
            <person name="Richards S."/>
            <person name="Bandaranaike D."/>
            <person name="Bellair M."/>
            <person name="Blankenburg K."/>
            <person name="Chao H."/>
            <person name="Dinh H."/>
            <person name="Doddapaneni H."/>
            <person name="Dugan-Rocha S."/>
            <person name="Elkadiri S."/>
            <person name="Gnanaolivu R."/>
            <person name="Hernandez B."/>
            <person name="Skinner E."/>
            <person name="Javaid M."/>
            <person name="Lee S."/>
            <person name="Li M."/>
            <person name="Ming W."/>
            <person name="Munidasa M."/>
            <person name="Muniz J."/>
            <person name="Nguyen L."/>
            <person name="Hughes D."/>
            <person name="Osuji N."/>
            <person name="Pu L.-L."/>
            <person name="Puazo M."/>
            <person name="Qu C."/>
            <person name="Quiroz J."/>
            <person name="Raj R."/>
            <person name="Weissenberger G."/>
            <person name="Xin Y."/>
            <person name="Zou X."/>
            <person name="Han Y."/>
            <person name="Worley K."/>
            <person name="Muzny D."/>
            <person name="Gibbs R."/>
        </authorList>
    </citation>
    <scope>NUCLEOTIDE SEQUENCE</scope>
    <source>
        <strain evidence="2">Sampled in the wild</strain>
    </source>
</reference>
<protein>
    <submittedName>
        <fullName evidence="2">Uncharacterized protein</fullName>
    </submittedName>
</protein>
<comment type="caution">
    <text evidence="2">The sequence shown here is derived from an EMBL/GenBank/DDBJ whole genome shotgun (WGS) entry which is preliminary data.</text>
</comment>
<dbReference type="AlphaFoldDB" id="A0A8K0K026"/>
<name>A0A8K0K026_LADFU</name>
<dbReference type="OrthoDB" id="10670712at2759"/>